<dbReference type="InterPro" id="IPR003656">
    <property type="entry name" value="Znf_BED"/>
</dbReference>
<dbReference type="AlphaFoldDB" id="A0A6P6QYX0"/>
<keyword evidence="1" id="KW-0479">Metal-binding</keyword>
<evidence type="ECO:0000256" key="4">
    <source>
        <dbReference type="PROSITE-ProRule" id="PRU00027"/>
    </source>
</evidence>
<keyword evidence="3" id="KW-0862">Zinc</keyword>
<keyword evidence="2 4" id="KW-0863">Zinc-finger</keyword>
<dbReference type="Proteomes" id="UP000515129">
    <property type="component" value="Chromosome 15"/>
</dbReference>
<proteinExistence type="predicted"/>
<gene>
    <name evidence="8" type="primary">LOC113115371</name>
</gene>
<name>A0A6P6QYX0_CARAU</name>
<dbReference type="PANTHER" id="PTHR47501">
    <property type="entry name" value="TRANSPOSASE-RELATED"/>
    <property type="match status" value="1"/>
</dbReference>
<evidence type="ECO:0000256" key="5">
    <source>
        <dbReference type="SAM" id="MobiDB-lite"/>
    </source>
</evidence>
<feature type="region of interest" description="Disordered" evidence="5">
    <location>
        <begin position="318"/>
        <end position="337"/>
    </location>
</feature>
<keyword evidence="7" id="KW-1185">Reference proteome</keyword>
<dbReference type="GO" id="GO:0003677">
    <property type="term" value="F:DNA binding"/>
    <property type="evidence" value="ECO:0007669"/>
    <property type="project" value="InterPro"/>
</dbReference>
<evidence type="ECO:0000256" key="1">
    <source>
        <dbReference type="ARBA" id="ARBA00022723"/>
    </source>
</evidence>
<sequence length="686" mass="77560">MFIGPLEVTSCHIYYHNAQHLDLEIREIITVNQWKKMEEVCDSSAAASSTVQNQPQDQEHPWPYLRELFSFSGVNKDSFKMKCVLCLPLNKEISAFKSSPSNLRKHIERMHPNYLKNYSKLTAQKRKIGTSTHASSSKQLKVDSVFPVKHVSPVTVNKAILRYIIQGLHPFSTVDLPSFKELISTLQPGISVITRPTLRSKIAEAALIMKQKVTAAMSEVEWIATTTDCWTARRKSFIGVTAHWINPGSLERHSAFALACKRLMGSHTFEVLASAMNDIHSEYEIRDKVVCTTTDSGSNFLKAFRVFGVENNDIETEARRCESDDTDSEGCGEGSDGVEFQDASRVLDQDDGFEFQLPKHQKCACHLLNLVSSVDAQKALSNEHYKKLYRSVFGKCQALWNKSSRSALAAEAVESESRLQLLRPNQTRWNSTFMAVDRILQICKEAGEGALRNICTSLEVPMFNPAEMLFLTEWANTMRPVAKVLDILQAETNTQLGWLLPSVHQLSLKLQRLHHSLRYCDPLVDALQQGIQTRFKHMFEDPEIIAAAILLPKFRTSWTNDETIIKRGMDYIRVHLEPLDHKKELANTSSDDEDFFASLKPTTHEASKELDGYLACVSDTRESLLTFPAICSLSIKTNTPLPASAACERLFSTAGLLFSPKRARLDTNNFENQLLLKLNLRFYNFE</sequence>
<reference evidence="8" key="1">
    <citation type="submission" date="2025-08" db="UniProtKB">
        <authorList>
            <consortium name="RefSeq"/>
        </authorList>
    </citation>
    <scope>IDENTIFICATION</scope>
    <source>
        <strain evidence="8">Wakin</strain>
        <tissue evidence="8">Muscle</tissue>
    </source>
</reference>
<evidence type="ECO:0000313" key="7">
    <source>
        <dbReference type="Proteomes" id="UP000515129"/>
    </source>
</evidence>
<dbReference type="GeneID" id="113115371"/>
<dbReference type="RefSeq" id="XP_026138684.1">
    <property type="nucleotide sequence ID" value="XM_026282899.1"/>
</dbReference>
<dbReference type="GO" id="GO:0008270">
    <property type="term" value="F:zinc ion binding"/>
    <property type="evidence" value="ECO:0007669"/>
    <property type="project" value="UniProtKB-KW"/>
</dbReference>
<dbReference type="OrthoDB" id="8772022at2759"/>
<dbReference type="InterPro" id="IPR012337">
    <property type="entry name" value="RNaseH-like_sf"/>
</dbReference>
<organism evidence="7 8">
    <name type="scientific">Carassius auratus</name>
    <name type="common">Goldfish</name>
    <dbReference type="NCBI Taxonomy" id="7957"/>
    <lineage>
        <taxon>Eukaryota</taxon>
        <taxon>Metazoa</taxon>
        <taxon>Chordata</taxon>
        <taxon>Craniata</taxon>
        <taxon>Vertebrata</taxon>
        <taxon>Euteleostomi</taxon>
        <taxon>Actinopterygii</taxon>
        <taxon>Neopterygii</taxon>
        <taxon>Teleostei</taxon>
        <taxon>Ostariophysi</taxon>
        <taxon>Cypriniformes</taxon>
        <taxon>Cyprinidae</taxon>
        <taxon>Cyprininae</taxon>
        <taxon>Carassius</taxon>
    </lineage>
</organism>
<dbReference type="PANTHER" id="PTHR47501:SF7">
    <property type="entry name" value="TRANSPOSASE"/>
    <property type="match status" value="1"/>
</dbReference>
<evidence type="ECO:0000256" key="3">
    <source>
        <dbReference type="ARBA" id="ARBA00022833"/>
    </source>
</evidence>
<feature type="domain" description="BED-type" evidence="6">
    <location>
        <begin position="56"/>
        <end position="118"/>
    </location>
</feature>
<protein>
    <submittedName>
        <fullName evidence="8">Uncharacterized protein LOC113115371</fullName>
    </submittedName>
</protein>
<evidence type="ECO:0000313" key="8">
    <source>
        <dbReference type="RefSeq" id="XP_026138684.1"/>
    </source>
</evidence>
<accession>A0A6P6QYX0</accession>
<evidence type="ECO:0000256" key="2">
    <source>
        <dbReference type="ARBA" id="ARBA00022771"/>
    </source>
</evidence>
<dbReference type="SUPFAM" id="SSF53098">
    <property type="entry name" value="Ribonuclease H-like"/>
    <property type="match status" value="1"/>
</dbReference>
<dbReference type="KEGG" id="caua:113115371"/>
<evidence type="ECO:0000259" key="6">
    <source>
        <dbReference type="PROSITE" id="PS50808"/>
    </source>
</evidence>
<dbReference type="PROSITE" id="PS50808">
    <property type="entry name" value="ZF_BED"/>
    <property type="match status" value="1"/>
</dbReference>